<gene>
    <name evidence="2" type="ORF">F2P81_022106</name>
</gene>
<dbReference type="AlphaFoldDB" id="A0A6A4RYV0"/>
<dbReference type="EMBL" id="VEVO01000020">
    <property type="protein sequence ID" value="KAF0025225.1"/>
    <property type="molecule type" value="Genomic_DNA"/>
</dbReference>
<feature type="region of interest" description="Disordered" evidence="1">
    <location>
        <begin position="40"/>
        <end position="60"/>
    </location>
</feature>
<dbReference type="Proteomes" id="UP000438429">
    <property type="component" value="Unassembled WGS sequence"/>
</dbReference>
<reference evidence="2 3" key="1">
    <citation type="submission" date="2019-06" db="EMBL/GenBank/DDBJ databases">
        <title>Draft genomes of female and male turbot (Scophthalmus maximus).</title>
        <authorList>
            <person name="Xu H."/>
            <person name="Xu X.-W."/>
            <person name="Shao C."/>
            <person name="Chen S."/>
        </authorList>
    </citation>
    <scope>NUCLEOTIDE SEQUENCE [LARGE SCALE GENOMIC DNA]</scope>
    <source>
        <strain evidence="2">Ysfricsl-2016a</strain>
        <tissue evidence="2">Blood</tissue>
    </source>
</reference>
<protein>
    <submittedName>
        <fullName evidence="2">Uncharacterized protein</fullName>
    </submittedName>
</protein>
<proteinExistence type="predicted"/>
<accession>A0A6A4RYV0</accession>
<name>A0A6A4RYV0_SCOMX</name>
<evidence type="ECO:0000256" key="1">
    <source>
        <dbReference type="SAM" id="MobiDB-lite"/>
    </source>
</evidence>
<comment type="caution">
    <text evidence="2">The sequence shown here is derived from an EMBL/GenBank/DDBJ whole genome shotgun (WGS) entry which is preliminary data.</text>
</comment>
<evidence type="ECO:0000313" key="2">
    <source>
        <dbReference type="EMBL" id="KAF0025225.1"/>
    </source>
</evidence>
<evidence type="ECO:0000313" key="3">
    <source>
        <dbReference type="Proteomes" id="UP000438429"/>
    </source>
</evidence>
<sequence length="107" mass="11665">MLKSTPTLAKYKAFIRQRPCVNGYLSLPVLLRLVEGIGQAQTGGRQGAGRWDEQGDGTSSRISATLSFNRCKAYSPGVYLEVQEPGKKRKLAGCDTGRRIARLPLSP</sequence>
<organism evidence="2 3">
    <name type="scientific">Scophthalmus maximus</name>
    <name type="common">Turbot</name>
    <name type="synonym">Psetta maxima</name>
    <dbReference type="NCBI Taxonomy" id="52904"/>
    <lineage>
        <taxon>Eukaryota</taxon>
        <taxon>Metazoa</taxon>
        <taxon>Chordata</taxon>
        <taxon>Craniata</taxon>
        <taxon>Vertebrata</taxon>
        <taxon>Euteleostomi</taxon>
        <taxon>Actinopterygii</taxon>
        <taxon>Neopterygii</taxon>
        <taxon>Teleostei</taxon>
        <taxon>Neoteleostei</taxon>
        <taxon>Acanthomorphata</taxon>
        <taxon>Carangaria</taxon>
        <taxon>Pleuronectiformes</taxon>
        <taxon>Pleuronectoidei</taxon>
        <taxon>Scophthalmidae</taxon>
        <taxon>Scophthalmus</taxon>
    </lineage>
</organism>